<dbReference type="InterPro" id="IPR052174">
    <property type="entry name" value="Flavoredoxin"/>
</dbReference>
<evidence type="ECO:0000256" key="1">
    <source>
        <dbReference type="ARBA" id="ARBA00001917"/>
    </source>
</evidence>
<comment type="caution">
    <text evidence="5">The sequence shown here is derived from an EMBL/GenBank/DDBJ whole genome shotgun (WGS) entry which is preliminary data.</text>
</comment>
<dbReference type="PANTHER" id="PTHR43567">
    <property type="entry name" value="FLAVOREDOXIN-RELATED-RELATED"/>
    <property type="match status" value="1"/>
</dbReference>
<name>A0A644UL06_9ZZZZ</name>
<feature type="domain" description="Flavin reductase like" evidence="4">
    <location>
        <begin position="11"/>
        <end position="150"/>
    </location>
</feature>
<evidence type="ECO:0000256" key="3">
    <source>
        <dbReference type="ARBA" id="ARBA00038054"/>
    </source>
</evidence>
<dbReference type="InterPro" id="IPR012349">
    <property type="entry name" value="Split_barrel_FMN-bd"/>
</dbReference>
<comment type="cofactor">
    <cofactor evidence="1">
        <name>FMN</name>
        <dbReference type="ChEBI" id="CHEBI:58210"/>
    </cofactor>
</comment>
<dbReference type="Pfam" id="PF01613">
    <property type="entry name" value="Flavin_Reduct"/>
    <property type="match status" value="1"/>
</dbReference>
<dbReference type="AlphaFoldDB" id="A0A644UL06"/>
<keyword evidence="2" id="KW-0285">Flavoprotein</keyword>
<evidence type="ECO:0000313" key="5">
    <source>
        <dbReference type="EMBL" id="MPL79595.1"/>
    </source>
</evidence>
<evidence type="ECO:0000256" key="2">
    <source>
        <dbReference type="ARBA" id="ARBA00022630"/>
    </source>
</evidence>
<proteinExistence type="inferred from homology"/>
<accession>A0A644UL06</accession>
<comment type="similarity">
    <text evidence="3">Belongs to the flavoredoxin family.</text>
</comment>
<dbReference type="InterPro" id="IPR002563">
    <property type="entry name" value="Flavin_Rdtase-like_dom"/>
</dbReference>
<sequence length="192" mass="21569">MSKVSFKPGTMIYPLPAVMVSCGETPEEYNIITIGWVGTICSEPPMCYISIRKSRLSHEIISKTKSFVINLTTKELAKATDWCGVKSGRDFDKFKEMKLTPIKASVVNAPMIMESPLNIECEVVEIKELGSHDMFIAKVVNINADDKLINPKTNSFELEKANLLAYSHGKYYTIGEKLGFFGYSVQKKKKKK</sequence>
<dbReference type="GO" id="GO:0010181">
    <property type="term" value="F:FMN binding"/>
    <property type="evidence" value="ECO:0007669"/>
    <property type="project" value="InterPro"/>
</dbReference>
<dbReference type="PROSITE" id="PS51257">
    <property type="entry name" value="PROKAR_LIPOPROTEIN"/>
    <property type="match status" value="1"/>
</dbReference>
<evidence type="ECO:0000259" key="4">
    <source>
        <dbReference type="SMART" id="SM00903"/>
    </source>
</evidence>
<gene>
    <name evidence="5" type="ORF">SDC9_25479</name>
</gene>
<dbReference type="PANTHER" id="PTHR43567:SF1">
    <property type="entry name" value="FLAVOREDOXIN"/>
    <property type="match status" value="1"/>
</dbReference>
<dbReference type="SUPFAM" id="SSF50475">
    <property type="entry name" value="FMN-binding split barrel"/>
    <property type="match status" value="1"/>
</dbReference>
<dbReference type="SMART" id="SM00903">
    <property type="entry name" value="Flavin_Reduct"/>
    <property type="match status" value="1"/>
</dbReference>
<reference evidence="5" key="1">
    <citation type="submission" date="2019-08" db="EMBL/GenBank/DDBJ databases">
        <authorList>
            <person name="Kucharzyk K."/>
            <person name="Murdoch R.W."/>
            <person name="Higgins S."/>
            <person name="Loffler F."/>
        </authorList>
    </citation>
    <scope>NUCLEOTIDE SEQUENCE</scope>
</reference>
<protein>
    <recommendedName>
        <fullName evidence="4">Flavin reductase like domain-containing protein</fullName>
    </recommendedName>
</protein>
<organism evidence="5">
    <name type="scientific">bioreactor metagenome</name>
    <dbReference type="NCBI Taxonomy" id="1076179"/>
    <lineage>
        <taxon>unclassified sequences</taxon>
        <taxon>metagenomes</taxon>
        <taxon>ecological metagenomes</taxon>
    </lineage>
</organism>
<dbReference type="Gene3D" id="2.30.110.10">
    <property type="entry name" value="Electron Transport, Fmn-binding Protein, Chain A"/>
    <property type="match status" value="1"/>
</dbReference>
<dbReference type="EMBL" id="VSSQ01000128">
    <property type="protein sequence ID" value="MPL79595.1"/>
    <property type="molecule type" value="Genomic_DNA"/>
</dbReference>